<accession>A0A9P7TXE8</accession>
<evidence type="ECO:0000256" key="1">
    <source>
        <dbReference type="SAM" id="SignalP"/>
    </source>
</evidence>
<dbReference type="AlphaFoldDB" id="A0A9P7TXE8"/>
<proteinExistence type="predicted"/>
<organism evidence="2 3">
    <name type="scientific">Claviceps aff. purpurea</name>
    <dbReference type="NCBI Taxonomy" id="1967640"/>
    <lineage>
        <taxon>Eukaryota</taxon>
        <taxon>Fungi</taxon>
        <taxon>Dikarya</taxon>
        <taxon>Ascomycota</taxon>
        <taxon>Pezizomycotina</taxon>
        <taxon>Sordariomycetes</taxon>
        <taxon>Hypocreomycetidae</taxon>
        <taxon>Hypocreales</taxon>
        <taxon>Clavicipitaceae</taxon>
        <taxon>Claviceps</taxon>
    </lineage>
</organism>
<feature type="signal peptide" evidence="1">
    <location>
        <begin position="1"/>
        <end position="19"/>
    </location>
</feature>
<evidence type="ECO:0000313" key="2">
    <source>
        <dbReference type="EMBL" id="KAG6290769.1"/>
    </source>
</evidence>
<dbReference type="Proteomes" id="UP000707071">
    <property type="component" value="Unassembled WGS sequence"/>
</dbReference>
<evidence type="ECO:0000313" key="3">
    <source>
        <dbReference type="Proteomes" id="UP000707071"/>
    </source>
</evidence>
<evidence type="ECO:0008006" key="4">
    <source>
        <dbReference type="Google" id="ProtNLM"/>
    </source>
</evidence>
<gene>
    <name evidence="2" type="ORF">E4U09_004275</name>
</gene>
<comment type="caution">
    <text evidence="2">The sequence shown here is derived from an EMBL/GenBank/DDBJ whole genome shotgun (WGS) entry which is preliminary data.</text>
</comment>
<sequence length="106" mass="11925">MRFFTAAFPILLTLAAADGHYSCACNSITPGPGTYWAYNWELTKYACKHNYAGQFVAIGVAQIDGDQWLKDCRRAGTIDGYYRYNKDDTLDLSTTLWVWMASSTCD</sequence>
<dbReference type="EMBL" id="SRRH01000342">
    <property type="protein sequence ID" value="KAG6290769.1"/>
    <property type="molecule type" value="Genomic_DNA"/>
</dbReference>
<reference evidence="2 3" key="1">
    <citation type="journal article" date="2020" name="bioRxiv">
        <title>Whole genome comparisons of ergot fungi reveals the divergence and evolution of species within the genus Claviceps are the result of varying mechanisms driving genome evolution and host range expansion.</title>
        <authorList>
            <person name="Wyka S.A."/>
            <person name="Mondo S.J."/>
            <person name="Liu M."/>
            <person name="Dettman J."/>
            <person name="Nalam V."/>
            <person name="Broders K.D."/>
        </authorList>
    </citation>
    <scope>NUCLEOTIDE SEQUENCE [LARGE SCALE GENOMIC DNA]</scope>
    <source>
        <strain evidence="2 3">Clav52</strain>
    </source>
</reference>
<name>A0A9P7TXE8_9HYPO</name>
<keyword evidence="3" id="KW-1185">Reference proteome</keyword>
<keyword evidence="1" id="KW-0732">Signal</keyword>
<feature type="chain" id="PRO_5040250134" description="Cyanovirin-N domain-containing protein" evidence="1">
    <location>
        <begin position="20"/>
        <end position="106"/>
    </location>
</feature>
<protein>
    <recommendedName>
        <fullName evidence="4">Cyanovirin-N domain-containing protein</fullName>
    </recommendedName>
</protein>